<feature type="compositionally biased region" description="Acidic residues" evidence="10">
    <location>
        <begin position="313"/>
        <end position="322"/>
    </location>
</feature>
<dbReference type="InterPro" id="IPR030230">
    <property type="entry name" value="Gpn1/Npa3/XAB1"/>
</dbReference>
<evidence type="ECO:0000256" key="8">
    <source>
        <dbReference type="ARBA" id="ARBA00055682"/>
    </source>
</evidence>
<evidence type="ECO:0000256" key="6">
    <source>
        <dbReference type="ARBA" id="ARBA00023134"/>
    </source>
</evidence>
<dbReference type="AlphaFoldDB" id="A0AAW2YN58"/>
<dbReference type="Gene3D" id="3.40.50.300">
    <property type="entry name" value="P-loop containing nucleotide triphosphate hydrolases"/>
    <property type="match status" value="1"/>
</dbReference>
<evidence type="ECO:0000256" key="5">
    <source>
        <dbReference type="ARBA" id="ARBA00023054"/>
    </source>
</evidence>
<dbReference type="GO" id="GO:0003924">
    <property type="term" value="F:GTPase activity"/>
    <property type="evidence" value="ECO:0007669"/>
    <property type="project" value="InterPro"/>
</dbReference>
<dbReference type="PANTHER" id="PTHR21231:SF8">
    <property type="entry name" value="GPN-LOOP GTPASE 1"/>
    <property type="match status" value="1"/>
</dbReference>
<sequence length="332" mass="37611">MSAEKKKPIACIVIGMAGSGKTTFMQRLGAHVHEHTIPSYVINLDPAVNTVPYAANIDIRDTVNYKQVMKQYNLGPNGGILTSLNLFATRFDQVMTYIENKTDVEYIFVDTPGQIEIFTWSASGQVISESLASTFPTVIVYVIDTPRNTSPVTFMSNMLYACSILYKTRLPFVIVFNKIDVVRHDFATKWMQDYEAFNEALSSDQSYSSTLANSLSLSLDEFYRTISCVGVSAVTGEGINEFLSKIQLASQEYNEEYLAELSARKEKVEQIRREKQEDDLRRVEQDTADEKDGKTKVVSYQPTTGKRVVLNMNDDEDREEEEALKRFLNKQN</sequence>
<feature type="compositionally biased region" description="Basic and acidic residues" evidence="10">
    <location>
        <begin position="276"/>
        <end position="295"/>
    </location>
</feature>
<evidence type="ECO:0000256" key="3">
    <source>
        <dbReference type="ARBA" id="ARBA00022741"/>
    </source>
</evidence>
<evidence type="ECO:0000256" key="4">
    <source>
        <dbReference type="ARBA" id="ARBA00022801"/>
    </source>
</evidence>
<proteinExistence type="inferred from homology"/>
<dbReference type="PANTHER" id="PTHR21231">
    <property type="entry name" value="XPA-BINDING PROTEIN 1-RELATED"/>
    <property type="match status" value="1"/>
</dbReference>
<keyword evidence="6 9" id="KW-0342">GTP-binding</keyword>
<evidence type="ECO:0000256" key="9">
    <source>
        <dbReference type="RuleBase" id="RU365059"/>
    </source>
</evidence>
<evidence type="ECO:0000256" key="7">
    <source>
        <dbReference type="ARBA" id="ARBA00023242"/>
    </source>
</evidence>
<feature type="region of interest" description="Disordered" evidence="10">
    <location>
        <begin position="276"/>
        <end position="332"/>
    </location>
</feature>
<dbReference type="Pfam" id="PF03029">
    <property type="entry name" value="ATP_bind_1"/>
    <property type="match status" value="1"/>
</dbReference>
<dbReference type="Proteomes" id="UP001431209">
    <property type="component" value="Unassembled WGS sequence"/>
</dbReference>
<dbReference type="InterPro" id="IPR004130">
    <property type="entry name" value="Gpn"/>
</dbReference>
<keyword evidence="7" id="KW-0539">Nucleus</keyword>
<organism evidence="11 12">
    <name type="scientific">Acrasis kona</name>
    <dbReference type="NCBI Taxonomy" id="1008807"/>
    <lineage>
        <taxon>Eukaryota</taxon>
        <taxon>Discoba</taxon>
        <taxon>Heterolobosea</taxon>
        <taxon>Tetramitia</taxon>
        <taxon>Eutetramitia</taxon>
        <taxon>Acrasidae</taxon>
        <taxon>Acrasis</taxon>
    </lineage>
</organism>
<comment type="caution">
    <text evidence="11">The sequence shown here is derived from an EMBL/GenBank/DDBJ whole genome shotgun (WGS) entry which is preliminary data.</text>
</comment>
<dbReference type="EC" id="3.6.5.-" evidence="9"/>
<evidence type="ECO:0000256" key="2">
    <source>
        <dbReference type="ARBA" id="ARBA00022490"/>
    </source>
</evidence>
<evidence type="ECO:0000256" key="10">
    <source>
        <dbReference type="SAM" id="MobiDB-lite"/>
    </source>
</evidence>
<comment type="function">
    <text evidence="8 9">Small GTPase required for proper nuclear import of RNA polymerase II (RNAPII). May act at an RNAP assembly step prior to nuclear import.</text>
</comment>
<comment type="similarity">
    <text evidence="1 9">Belongs to the GPN-loop GTPase family.</text>
</comment>
<dbReference type="FunFam" id="3.40.50.300:FF:000888">
    <property type="entry name" value="GPN-loop GTPase 1"/>
    <property type="match status" value="1"/>
</dbReference>
<comment type="subcellular location">
    <subcellularLocation>
        <location evidence="9">Cytoplasm</location>
    </subcellularLocation>
    <subcellularLocation>
        <location evidence="9">Nucleus</location>
    </subcellularLocation>
</comment>
<keyword evidence="5" id="KW-0175">Coiled coil</keyword>
<gene>
    <name evidence="11" type="ORF">AKO1_008375</name>
</gene>
<protein>
    <recommendedName>
        <fullName evidence="9">GPN-loop GTPase</fullName>
        <ecNumber evidence="9">3.6.5.-</ecNumber>
    </recommendedName>
</protein>
<keyword evidence="2 9" id="KW-0963">Cytoplasm</keyword>
<dbReference type="GO" id="GO:0005634">
    <property type="term" value="C:nucleus"/>
    <property type="evidence" value="ECO:0007669"/>
    <property type="project" value="UniProtKB-SubCell"/>
</dbReference>
<name>A0AAW2YN58_9EUKA</name>
<keyword evidence="12" id="KW-1185">Reference proteome</keyword>
<reference evidence="11 12" key="1">
    <citation type="submission" date="2024-03" db="EMBL/GenBank/DDBJ databases">
        <title>The Acrasis kona genome and developmental transcriptomes reveal deep origins of eukaryotic multicellular pathways.</title>
        <authorList>
            <person name="Sheikh S."/>
            <person name="Fu C.-J."/>
            <person name="Brown M.W."/>
            <person name="Baldauf S.L."/>
        </authorList>
    </citation>
    <scope>NUCLEOTIDE SEQUENCE [LARGE SCALE GENOMIC DNA]</scope>
    <source>
        <strain evidence="11 12">ATCC MYA-3509</strain>
    </source>
</reference>
<evidence type="ECO:0000313" key="11">
    <source>
        <dbReference type="EMBL" id="KAL0478757.1"/>
    </source>
</evidence>
<keyword evidence="3 9" id="KW-0547">Nucleotide-binding</keyword>
<comment type="subunit">
    <text evidence="9">Binds to RNA polymerase II.</text>
</comment>
<keyword evidence="4 9" id="KW-0378">Hydrolase</keyword>
<dbReference type="SUPFAM" id="SSF52540">
    <property type="entry name" value="P-loop containing nucleoside triphosphate hydrolases"/>
    <property type="match status" value="1"/>
</dbReference>
<dbReference type="GO" id="GO:0005525">
    <property type="term" value="F:GTP binding"/>
    <property type="evidence" value="ECO:0007669"/>
    <property type="project" value="UniProtKB-KW"/>
</dbReference>
<dbReference type="EMBL" id="JAOPGA020000467">
    <property type="protein sequence ID" value="KAL0478757.1"/>
    <property type="molecule type" value="Genomic_DNA"/>
</dbReference>
<dbReference type="CDD" id="cd17870">
    <property type="entry name" value="GPN1"/>
    <property type="match status" value="1"/>
</dbReference>
<evidence type="ECO:0000313" key="12">
    <source>
        <dbReference type="Proteomes" id="UP001431209"/>
    </source>
</evidence>
<dbReference type="GO" id="GO:0005737">
    <property type="term" value="C:cytoplasm"/>
    <property type="evidence" value="ECO:0007669"/>
    <property type="project" value="UniProtKB-SubCell"/>
</dbReference>
<accession>A0AAW2YN58</accession>
<evidence type="ECO:0000256" key="1">
    <source>
        <dbReference type="ARBA" id="ARBA00005290"/>
    </source>
</evidence>
<dbReference type="InterPro" id="IPR027417">
    <property type="entry name" value="P-loop_NTPase"/>
</dbReference>